<comment type="caution">
    <text evidence="5">The sequence shown here is derived from an EMBL/GenBank/DDBJ whole genome shotgun (WGS) entry which is preliminary data.</text>
</comment>
<evidence type="ECO:0000256" key="2">
    <source>
        <dbReference type="SAM" id="MobiDB-lite"/>
    </source>
</evidence>
<dbReference type="GO" id="GO:0005516">
    <property type="term" value="F:calmodulin binding"/>
    <property type="evidence" value="ECO:0007669"/>
    <property type="project" value="TreeGrafter"/>
</dbReference>
<keyword evidence="6" id="KW-1185">Reference proteome</keyword>
<dbReference type="SUPFAM" id="SSF143885">
    <property type="entry name" value="RGC domain-like"/>
    <property type="match status" value="1"/>
</dbReference>
<dbReference type="Gene3D" id="1.10.418.10">
    <property type="entry name" value="Calponin-like domain"/>
    <property type="match status" value="1"/>
</dbReference>
<dbReference type="InterPro" id="IPR008936">
    <property type="entry name" value="Rho_GTPase_activation_prot"/>
</dbReference>
<evidence type="ECO:0008006" key="7">
    <source>
        <dbReference type="Google" id="ProtNLM"/>
    </source>
</evidence>
<evidence type="ECO:0000259" key="4">
    <source>
        <dbReference type="PROSITE" id="PS50021"/>
    </source>
</evidence>
<feature type="compositionally biased region" description="Polar residues" evidence="2">
    <location>
        <begin position="403"/>
        <end position="412"/>
    </location>
</feature>
<dbReference type="Proteomes" id="UP001342314">
    <property type="component" value="Unassembled WGS sequence"/>
</dbReference>
<dbReference type="PANTHER" id="PTHR14149:SF14">
    <property type="entry name" value="CALPONIN-HOMOLOGY (CH) DOMAIN-CONTAINING PROTEIN"/>
    <property type="match status" value="1"/>
</dbReference>
<proteinExistence type="predicted"/>
<feature type="domain" description="Ras-GAP" evidence="3">
    <location>
        <begin position="1295"/>
        <end position="1524"/>
    </location>
</feature>
<dbReference type="Pfam" id="PF00616">
    <property type="entry name" value="RasGAP"/>
    <property type="match status" value="1"/>
</dbReference>
<dbReference type="Pfam" id="PF00612">
    <property type="entry name" value="IQ"/>
    <property type="match status" value="1"/>
</dbReference>
<sequence length="1943" mass="216041">MSSVANHADLYSEIVVDHNNVKDLYHRYKTASSNDERATLVNTIVRELAVHSEAEEAGPYNTLEEKGFVQKSKALRQEHQELEEILWSLDWTKIDNPDFCPMAGLTGAASDAEFEKAIEMFIKHSDREEEEVLKQLEGKLSPEENAKLAADFLAKRKVVPTRPHPAAPQTGGVVQKVLGMATKPHDKIIETLQGATLPTSNWLVPVAVAAVSGRDGNVGSRFVPQGALPGSRPCFAMYSSPDLDRSPSLSSNSSGASSAGTQPPKTPALSTVSTFSSSTSPLNEAISEYDTPGKAVFPRLSPQKTPTAAAKTSPWSAGHRASQSFDAARQTFANLERTPSMSGGASPVSRSTPFGDASNFRAGSPVRTDGASSPTRPGSPVRFGTPGSPTRSSGTCVGPPSSPTRFGSTSRATRPPLPTIPSDRPSDSPSFRSTALSTSASARALSSAIFSTRDPAAQGVASPSLPQAPLTGLERSVVGSVRRFEKGHRRAMTLPQLGVNGLPSPDAGGQVDGAANGVGALSIEEDVPGMSCSLPGRARLSRPADSASPFAPSAVFHSSHGGLSRMANGQAAAPPKRSMTTTTLLPSQAVKAIDRQRHDLVAYEYLCHLAEAREWLEANISTRADPSVPLWGESITDFEQSLRNGYALAHLARSLGGPACQGPIYADPERHFRHTVNINIFFQLVDEVGLPETFRFETVDLYDAKNLPKVIYCLHALSQLMARRGLTSRMNDLVGQIDFTDDEVGAAQKGLSASGVRMPNFRGIGKALDRHEPSTVEEEPPETDAERQARELADAEDAVVALQAHARGAIARRFAQKEMQRVRAEERRRRAEEEEARRRAEEEELRKREEEARRLREEEEAAERRRREEAAEAERRRIAEEDERRRQLEEEARLAAEEEERQYQAAVQEAARTLVGFQAVARGALERRRFFAPIGALSQLRPAVVGFQAAARGALARRQLGLKVRDLREVEPALVGFQAACRGALARQRLLGRIHQLRSTEDFVIGVQAHIRGRLARQSYAGKSRDLRKTEVVRSVGGLQSLARAALARRRVQTQRQELGFVEPDVVGIQAQVRGYLGRNAFLDWQDNVYRNEGVVVFLQSILRGAMARKRYWDLRHQLHENMSRVVRLQAAIRSRRQGSQYRQLRVGTNVPVSTIKNFMRLLDDSEFDYRGELQVESLRKELVGAIREAQKLEDDVKDLDTKIALLVKNKITHEVARAQRSGQGALAPLKRTSLLSAANDPFAGGALDHQTQRKLDLYQQLFWHLQTKPDYLARLFANTARLGISERTQKQIEATTFVVFGYGQGHREEYLLLKLFQRSVQEEFAALPNVAAFLHGKFTFLRLLMQYGRGVQQRQYLVTSLSREVNAVMGRQGLDLGTDPIAIYRNEIAKEEMHTGLPSQRPKDVNDYAHALADRATNKIFIEHLLALIKATRAFLTAIVNSTAQMPYGVRFVAREIFRALRARFPEETEENIVRIAGHVVYYRFLQPAICAPETYGIVEGVVPPIQRQNLGEVCKMLNQISVGRKFGGAEQKYLEPLNDFIAESTQIFTQWILEVLHVEDPETYFRADQYVDAAASRQPVIYISPNDIYAMHSIVAETIDLIAPEEHDPVRLIVTELGGVPAGGSNDLGRARADDVALTLATRVLPQEDPEAGAKHLFNQAKRRVLAILKVHHGNDLEAVLAQQVTPEDEDLWLHIVEEEETEGRRQAHEQRRAVVPQLDDIRNMTFHQLKMATLGDIVQLRKIGLVSKVDKYQAILNAIAHDIRSKHHRRVQRQNELQTMHATLTSVHDKRRYLADQIKSYHEYIDQSMAGIQKKSKKRIVLPWSMQGQHQRRLEKEGKRYQFGSYQYSAQELYNRGILLSIDQYSPKQFDKVRLAISSDEVGVFEIKASFMGMAIETVEVKLEDLLEAQFVGKQTVSIGDVAKCSLSLLLNLINRKFYQ</sequence>
<reference evidence="5 6" key="1">
    <citation type="submission" date="2021-12" db="EMBL/GenBank/DDBJ databases">
        <title>High titer production of polyol ester of fatty acids by Rhodotorula paludigena BS15 towards product separation-free biomass refinery.</title>
        <authorList>
            <person name="Mano J."/>
            <person name="Ono H."/>
            <person name="Tanaka T."/>
            <person name="Naito K."/>
            <person name="Sushida H."/>
            <person name="Ike M."/>
            <person name="Tokuyasu K."/>
            <person name="Kitaoka M."/>
        </authorList>
    </citation>
    <scope>NUCLEOTIDE SEQUENCE [LARGE SCALE GENOMIC DNA]</scope>
    <source>
        <strain evidence="5 6">BS15</strain>
    </source>
</reference>
<dbReference type="PROSITE" id="PS50021">
    <property type="entry name" value="CH"/>
    <property type="match status" value="1"/>
</dbReference>
<dbReference type="SUPFAM" id="SSF48350">
    <property type="entry name" value="GTPase activation domain, GAP"/>
    <property type="match status" value="1"/>
</dbReference>
<evidence type="ECO:0000313" key="6">
    <source>
        <dbReference type="Proteomes" id="UP001342314"/>
    </source>
</evidence>
<dbReference type="Pfam" id="PF03836">
    <property type="entry name" value="RasGAP_C"/>
    <property type="match status" value="1"/>
</dbReference>
<feature type="compositionally biased region" description="Low complexity" evidence="2">
    <location>
        <begin position="270"/>
        <end position="280"/>
    </location>
</feature>
<dbReference type="InterPro" id="IPR001936">
    <property type="entry name" value="RasGAP_dom"/>
</dbReference>
<dbReference type="SUPFAM" id="SSF47576">
    <property type="entry name" value="Calponin-homology domain, CH-domain"/>
    <property type="match status" value="1"/>
</dbReference>
<feature type="compositionally biased region" description="Low complexity" evidence="2">
    <location>
        <begin position="421"/>
        <end position="435"/>
    </location>
</feature>
<feature type="region of interest" description="Disordered" evidence="2">
    <location>
        <begin position="826"/>
        <end position="882"/>
    </location>
</feature>
<feature type="compositionally biased region" description="Polar residues" evidence="2">
    <location>
        <begin position="337"/>
        <end position="352"/>
    </location>
</feature>
<dbReference type="PROSITE" id="PS50096">
    <property type="entry name" value="IQ"/>
    <property type="match status" value="6"/>
</dbReference>
<dbReference type="InterPro" id="IPR000593">
    <property type="entry name" value="RasGAP_C"/>
</dbReference>
<dbReference type="SMART" id="SM00033">
    <property type="entry name" value="CH"/>
    <property type="match status" value="1"/>
</dbReference>
<dbReference type="PROSITE" id="PS50018">
    <property type="entry name" value="RAS_GTPASE_ACTIV_2"/>
    <property type="match status" value="1"/>
</dbReference>
<dbReference type="PANTHER" id="PTHR14149">
    <property type="entry name" value="RAS GTPASE-ACTIVATING PROTEIN WITH IQ MOTIF"/>
    <property type="match status" value="1"/>
</dbReference>
<feature type="domain" description="Calponin-homology (CH)" evidence="4">
    <location>
        <begin position="606"/>
        <end position="721"/>
    </location>
</feature>
<keyword evidence="1" id="KW-0175">Coiled coil</keyword>
<organism evidence="5 6">
    <name type="scientific">Rhodotorula paludigena</name>
    <dbReference type="NCBI Taxonomy" id="86838"/>
    <lineage>
        <taxon>Eukaryota</taxon>
        <taxon>Fungi</taxon>
        <taxon>Dikarya</taxon>
        <taxon>Basidiomycota</taxon>
        <taxon>Pucciniomycotina</taxon>
        <taxon>Microbotryomycetes</taxon>
        <taxon>Sporidiobolales</taxon>
        <taxon>Sporidiobolaceae</taxon>
        <taxon>Rhodotorula</taxon>
    </lineage>
</organism>
<feature type="region of interest" description="Disordered" evidence="2">
    <location>
        <begin position="766"/>
        <end position="786"/>
    </location>
</feature>
<dbReference type="SMART" id="SM00015">
    <property type="entry name" value="IQ"/>
    <property type="match status" value="8"/>
</dbReference>
<dbReference type="GO" id="GO:0005096">
    <property type="term" value="F:GTPase activator activity"/>
    <property type="evidence" value="ECO:0007669"/>
    <property type="project" value="TreeGrafter"/>
</dbReference>
<name>A0AAV5GP93_9BASI</name>
<protein>
    <recommendedName>
        <fullName evidence="7">Ras GTPase-activating-like protein IQGAP2</fullName>
    </recommendedName>
</protein>
<dbReference type="Pfam" id="PF00307">
    <property type="entry name" value="CH"/>
    <property type="match status" value="1"/>
</dbReference>
<evidence type="ECO:0000256" key="1">
    <source>
        <dbReference type="SAM" id="Coils"/>
    </source>
</evidence>
<feature type="compositionally biased region" description="Low complexity" evidence="2">
    <location>
        <begin position="246"/>
        <end position="260"/>
    </location>
</feature>
<dbReference type="GO" id="GO:1903479">
    <property type="term" value="P:mitotic actomyosin contractile ring assembly actin filament organization"/>
    <property type="evidence" value="ECO:0007669"/>
    <property type="project" value="TreeGrafter"/>
</dbReference>
<dbReference type="InterPro" id="IPR036872">
    <property type="entry name" value="CH_dom_sf"/>
</dbReference>
<dbReference type="GO" id="GO:0110085">
    <property type="term" value="C:mitotic actomyosin contractile ring"/>
    <property type="evidence" value="ECO:0007669"/>
    <property type="project" value="TreeGrafter"/>
</dbReference>
<evidence type="ECO:0000313" key="5">
    <source>
        <dbReference type="EMBL" id="GJN94400.1"/>
    </source>
</evidence>
<dbReference type="EMBL" id="BQKY01000017">
    <property type="protein sequence ID" value="GJN94400.1"/>
    <property type="molecule type" value="Genomic_DNA"/>
</dbReference>
<dbReference type="InterPro" id="IPR001715">
    <property type="entry name" value="CH_dom"/>
</dbReference>
<feature type="coiled-coil region" evidence="1">
    <location>
        <begin position="1176"/>
        <end position="1210"/>
    </location>
</feature>
<feature type="region of interest" description="Disordered" evidence="2">
    <location>
        <begin position="238"/>
        <end position="324"/>
    </location>
</feature>
<dbReference type="Gene3D" id="1.10.506.10">
    <property type="entry name" value="GTPase Activation - p120gap, domain 1"/>
    <property type="match status" value="1"/>
</dbReference>
<dbReference type="InterPro" id="IPR000048">
    <property type="entry name" value="IQ_motif_EF-hand-BS"/>
</dbReference>
<feature type="region of interest" description="Disordered" evidence="2">
    <location>
        <begin position="337"/>
        <end position="435"/>
    </location>
</feature>
<dbReference type="GO" id="GO:0051015">
    <property type="term" value="F:actin filament binding"/>
    <property type="evidence" value="ECO:0007669"/>
    <property type="project" value="TreeGrafter"/>
</dbReference>
<accession>A0AAV5GP93</accession>
<gene>
    <name evidence="5" type="ORF">Rhopal_007480-T1</name>
</gene>
<evidence type="ECO:0000259" key="3">
    <source>
        <dbReference type="PROSITE" id="PS50018"/>
    </source>
</evidence>
<dbReference type="CDD" id="cd21206">
    <property type="entry name" value="CH_IQGAP"/>
    <property type="match status" value="1"/>
</dbReference>
<dbReference type="SMART" id="SM00323">
    <property type="entry name" value="RasGAP"/>
    <property type="match status" value="1"/>
</dbReference>